<sequence length="114" mass="12671">MHRLKYIQLNGPSIRRLFCTQVEGIPLNKLTVSAVKETFEGERRVALSPAAVKQLCSKGFNVQVLLQKIINFSTATFLNAAKRGVFLTTFLTVHSPTDNTFIYALISTQQIVAS</sequence>
<dbReference type="AlphaFoldDB" id="A0AAN8INK3"/>
<evidence type="ECO:0000313" key="2">
    <source>
        <dbReference type="Proteomes" id="UP001331761"/>
    </source>
</evidence>
<name>A0AAN8INK3_TRICO</name>
<reference evidence="1 2" key="1">
    <citation type="submission" date="2019-10" db="EMBL/GenBank/DDBJ databases">
        <title>Assembly and Annotation for the nematode Trichostrongylus colubriformis.</title>
        <authorList>
            <person name="Martin J."/>
        </authorList>
    </citation>
    <scope>NUCLEOTIDE SEQUENCE [LARGE SCALE GENOMIC DNA]</scope>
    <source>
        <strain evidence="1">G859</strain>
        <tissue evidence="1">Whole worm</tissue>
    </source>
</reference>
<dbReference type="SUPFAM" id="SSF52283">
    <property type="entry name" value="Formate/glycerate dehydrogenase catalytic domain-like"/>
    <property type="match status" value="1"/>
</dbReference>
<proteinExistence type="predicted"/>
<dbReference type="Gene3D" id="3.40.50.720">
    <property type="entry name" value="NAD(P)-binding Rossmann-like Domain"/>
    <property type="match status" value="1"/>
</dbReference>
<organism evidence="1 2">
    <name type="scientific">Trichostrongylus colubriformis</name>
    <name type="common">Black scour worm</name>
    <dbReference type="NCBI Taxonomy" id="6319"/>
    <lineage>
        <taxon>Eukaryota</taxon>
        <taxon>Metazoa</taxon>
        <taxon>Ecdysozoa</taxon>
        <taxon>Nematoda</taxon>
        <taxon>Chromadorea</taxon>
        <taxon>Rhabditida</taxon>
        <taxon>Rhabditina</taxon>
        <taxon>Rhabditomorpha</taxon>
        <taxon>Strongyloidea</taxon>
        <taxon>Trichostrongylidae</taxon>
        <taxon>Trichostrongylus</taxon>
    </lineage>
</organism>
<comment type="caution">
    <text evidence="1">The sequence shown here is derived from an EMBL/GenBank/DDBJ whole genome shotgun (WGS) entry which is preliminary data.</text>
</comment>
<gene>
    <name evidence="1" type="ORF">GCK32_021221</name>
</gene>
<accession>A0AAN8INK3</accession>
<dbReference type="EMBL" id="WIXE01012437">
    <property type="protein sequence ID" value="KAK5975917.1"/>
    <property type="molecule type" value="Genomic_DNA"/>
</dbReference>
<dbReference type="Proteomes" id="UP001331761">
    <property type="component" value="Unassembled WGS sequence"/>
</dbReference>
<protein>
    <submittedName>
        <fullName evidence="1">Uncharacterized protein</fullName>
    </submittedName>
</protein>
<keyword evidence="2" id="KW-1185">Reference proteome</keyword>
<evidence type="ECO:0000313" key="1">
    <source>
        <dbReference type="EMBL" id="KAK5975917.1"/>
    </source>
</evidence>